<dbReference type="PANTHER" id="PTHR15459:SF3">
    <property type="entry name" value="POLYAMINE-MODULATED FACTOR 1"/>
    <property type="match status" value="1"/>
</dbReference>
<evidence type="ECO:0000313" key="11">
    <source>
        <dbReference type="EMBL" id="KAF1814917.1"/>
    </source>
</evidence>
<evidence type="ECO:0000313" key="12">
    <source>
        <dbReference type="Proteomes" id="UP000504638"/>
    </source>
</evidence>
<keyword evidence="5" id="KW-0498">Mitosis</keyword>
<gene>
    <name evidence="11 13" type="ORF">P152DRAFT_368800</name>
</gene>
<evidence type="ECO:0000256" key="9">
    <source>
        <dbReference type="ARBA" id="ARBA00023328"/>
    </source>
</evidence>
<keyword evidence="3" id="KW-0158">Chromosome</keyword>
<dbReference type="AlphaFoldDB" id="A0A6G1GA09"/>
<evidence type="ECO:0000256" key="5">
    <source>
        <dbReference type="ARBA" id="ARBA00022776"/>
    </source>
</evidence>
<evidence type="ECO:0000256" key="3">
    <source>
        <dbReference type="ARBA" id="ARBA00022454"/>
    </source>
</evidence>
<dbReference type="GO" id="GO:0005634">
    <property type="term" value="C:nucleus"/>
    <property type="evidence" value="ECO:0007669"/>
    <property type="project" value="UniProtKB-SubCell"/>
</dbReference>
<dbReference type="OrthoDB" id="18453at2759"/>
<evidence type="ECO:0000256" key="6">
    <source>
        <dbReference type="ARBA" id="ARBA00022838"/>
    </source>
</evidence>
<evidence type="ECO:0000256" key="2">
    <source>
        <dbReference type="ARBA" id="ARBA00004629"/>
    </source>
</evidence>
<reference evidence="11 13" key="1">
    <citation type="submission" date="2020-01" db="EMBL/GenBank/DDBJ databases">
        <authorList>
            <consortium name="DOE Joint Genome Institute"/>
            <person name="Haridas S."/>
            <person name="Albert R."/>
            <person name="Binder M."/>
            <person name="Bloem J."/>
            <person name="Labutti K."/>
            <person name="Salamov A."/>
            <person name="Andreopoulos B."/>
            <person name="Baker S.E."/>
            <person name="Barry K."/>
            <person name="Bills G."/>
            <person name="Bluhm B.H."/>
            <person name="Cannon C."/>
            <person name="Castanera R."/>
            <person name="Culley D.E."/>
            <person name="Daum C."/>
            <person name="Ezra D."/>
            <person name="Gonzalez J.B."/>
            <person name="Henrissat B."/>
            <person name="Kuo A."/>
            <person name="Liang C."/>
            <person name="Lipzen A."/>
            <person name="Lutzoni F."/>
            <person name="Magnuson J."/>
            <person name="Mondo S."/>
            <person name="Nolan M."/>
            <person name="Ohm R."/>
            <person name="Pangilinan J."/>
            <person name="Park H.-J."/>
            <person name="Ramirez L."/>
            <person name="Alfaro M."/>
            <person name="Sun H."/>
            <person name="Tritt A."/>
            <person name="Yoshinaga Y."/>
            <person name="Zwiers L.-H."/>
            <person name="Turgeon B.G."/>
            <person name="Goodwin S.B."/>
            <person name="Spatafora J.W."/>
            <person name="Crous P.W."/>
            <person name="Grigoriev I.V."/>
        </authorList>
    </citation>
    <scope>NUCLEOTIDE SEQUENCE</scope>
    <source>
        <strain evidence="11 13">CBS 781.70</strain>
    </source>
</reference>
<dbReference type="GeneID" id="54416038"/>
<name>A0A6G1GA09_9PEZI</name>
<dbReference type="PANTHER" id="PTHR15459">
    <property type="entry name" value="POLYAMINE-MODULATED FACTOR 1"/>
    <property type="match status" value="1"/>
</dbReference>
<feature type="compositionally biased region" description="Pro residues" evidence="10">
    <location>
        <begin position="1"/>
        <end position="19"/>
    </location>
</feature>
<dbReference type="Pfam" id="PF03980">
    <property type="entry name" value="Nnf1"/>
    <property type="match status" value="1"/>
</dbReference>
<feature type="non-terminal residue" evidence="11">
    <location>
        <position position="191"/>
    </location>
</feature>
<evidence type="ECO:0000313" key="13">
    <source>
        <dbReference type="RefSeq" id="XP_033536548.1"/>
    </source>
</evidence>
<keyword evidence="8" id="KW-0131">Cell cycle</keyword>
<accession>A0A6G1GA09</accession>
<reference evidence="13" key="3">
    <citation type="submission" date="2025-04" db="UniProtKB">
        <authorList>
            <consortium name="RefSeq"/>
        </authorList>
    </citation>
    <scope>IDENTIFICATION</scope>
    <source>
        <strain evidence="13">CBS 781.70</strain>
    </source>
</reference>
<dbReference type="InterPro" id="IPR007128">
    <property type="entry name" value="PMF1/Nnf1"/>
</dbReference>
<feature type="non-terminal residue" evidence="11">
    <location>
        <position position="1"/>
    </location>
</feature>
<reference evidence="13" key="2">
    <citation type="submission" date="2020-04" db="EMBL/GenBank/DDBJ databases">
        <authorList>
            <consortium name="NCBI Genome Project"/>
        </authorList>
    </citation>
    <scope>NUCLEOTIDE SEQUENCE</scope>
    <source>
        <strain evidence="13">CBS 781.70</strain>
    </source>
</reference>
<evidence type="ECO:0000256" key="1">
    <source>
        <dbReference type="ARBA" id="ARBA00004123"/>
    </source>
</evidence>
<evidence type="ECO:0000256" key="8">
    <source>
        <dbReference type="ARBA" id="ARBA00023306"/>
    </source>
</evidence>
<evidence type="ECO:0000256" key="4">
    <source>
        <dbReference type="ARBA" id="ARBA00022618"/>
    </source>
</evidence>
<keyword evidence="6" id="KW-0995">Kinetochore</keyword>
<dbReference type="GO" id="GO:0000444">
    <property type="term" value="C:MIS12/MIND type complex"/>
    <property type="evidence" value="ECO:0007669"/>
    <property type="project" value="InterPro"/>
</dbReference>
<keyword evidence="12" id="KW-1185">Reference proteome</keyword>
<keyword evidence="9" id="KW-0137">Centromere</keyword>
<proteinExistence type="predicted"/>
<dbReference type="RefSeq" id="XP_033536548.1">
    <property type="nucleotide sequence ID" value="XM_033675468.1"/>
</dbReference>
<sequence>PPQSRSPSPPAAPPLPSTPGPRAAALQSAFDRALAATLSKLTPTNFAACFPTIAQNRPEMLDTFSRDFSGKLEAVCKAQFEQILQERSVVSSLNALDALLEDAKRRKARAEATAPDGQVEAPIPPHTLPASQLLLTNLSPFLKSQHESLTNELAAVQAQNKDMAAHVGRQREEMADMVAGLERFVADLEEA</sequence>
<dbReference type="EMBL" id="ML975152">
    <property type="protein sequence ID" value="KAF1814917.1"/>
    <property type="molecule type" value="Genomic_DNA"/>
</dbReference>
<comment type="subcellular location">
    <subcellularLocation>
        <location evidence="2">Chromosome</location>
        <location evidence="2">Centromere</location>
        <location evidence="2">Kinetochore</location>
    </subcellularLocation>
    <subcellularLocation>
        <location evidence="1">Nucleus</location>
    </subcellularLocation>
</comment>
<dbReference type="GO" id="GO:0007059">
    <property type="term" value="P:chromosome segregation"/>
    <property type="evidence" value="ECO:0007669"/>
    <property type="project" value="TreeGrafter"/>
</dbReference>
<feature type="region of interest" description="Disordered" evidence="10">
    <location>
        <begin position="1"/>
        <end position="25"/>
    </location>
</feature>
<evidence type="ECO:0000256" key="7">
    <source>
        <dbReference type="ARBA" id="ARBA00023242"/>
    </source>
</evidence>
<keyword evidence="4" id="KW-0132">Cell division</keyword>
<keyword evidence="7" id="KW-0539">Nucleus</keyword>
<dbReference type="GO" id="GO:0051301">
    <property type="term" value="P:cell division"/>
    <property type="evidence" value="ECO:0007669"/>
    <property type="project" value="UniProtKB-KW"/>
</dbReference>
<protein>
    <submittedName>
        <fullName evidence="11 13">Nnf1-domain-containing protein</fullName>
    </submittedName>
</protein>
<dbReference type="Proteomes" id="UP000504638">
    <property type="component" value="Unplaced"/>
</dbReference>
<evidence type="ECO:0000256" key="10">
    <source>
        <dbReference type="SAM" id="MobiDB-lite"/>
    </source>
</evidence>
<organism evidence="11">
    <name type="scientific">Eremomyces bilateralis CBS 781.70</name>
    <dbReference type="NCBI Taxonomy" id="1392243"/>
    <lineage>
        <taxon>Eukaryota</taxon>
        <taxon>Fungi</taxon>
        <taxon>Dikarya</taxon>
        <taxon>Ascomycota</taxon>
        <taxon>Pezizomycotina</taxon>
        <taxon>Dothideomycetes</taxon>
        <taxon>Dothideomycetes incertae sedis</taxon>
        <taxon>Eremomycetales</taxon>
        <taxon>Eremomycetaceae</taxon>
        <taxon>Eremomyces</taxon>
    </lineage>
</organism>